<keyword evidence="1" id="KW-0472">Membrane</keyword>
<dbReference type="AlphaFoldDB" id="A0A199XRE0"/>
<evidence type="ECO:0000313" key="3">
    <source>
        <dbReference type="Proteomes" id="UP000093807"/>
    </source>
</evidence>
<protein>
    <submittedName>
        <fullName evidence="2">Uncharacterized protein</fullName>
    </submittedName>
</protein>
<accession>A0A199XRE0</accession>
<dbReference type="PATRIC" id="fig|29536.5.peg.1393"/>
<gene>
    <name evidence="2" type="ORF">FLB_13230</name>
</gene>
<dbReference type="EMBL" id="JMTM01000035">
    <property type="protein sequence ID" value="OAZ04328.1"/>
    <property type="molecule type" value="Genomic_DNA"/>
</dbReference>
<keyword evidence="1" id="KW-1133">Transmembrane helix</keyword>
<feature type="transmembrane region" description="Helical" evidence="1">
    <location>
        <begin position="6"/>
        <end position="24"/>
    </location>
</feature>
<reference evidence="2 3" key="1">
    <citation type="submission" date="2016-06" db="EMBL/GenBank/DDBJ databases">
        <title>Draft genome sequence of Flavobacterium succinicans strain DD5b.</title>
        <authorList>
            <person name="Poehlein A."/>
            <person name="Daniel R."/>
            <person name="Simeonova D.D."/>
        </authorList>
    </citation>
    <scope>NUCLEOTIDE SEQUENCE [LARGE SCALE GENOMIC DNA]</scope>
    <source>
        <strain evidence="2 3">DD5b</strain>
    </source>
</reference>
<name>A0A199XRE0_9FLAO</name>
<dbReference type="RefSeq" id="WP_157490561.1">
    <property type="nucleotide sequence ID" value="NZ_JMTM01000035.1"/>
</dbReference>
<proteinExistence type="predicted"/>
<evidence type="ECO:0000256" key="1">
    <source>
        <dbReference type="SAM" id="Phobius"/>
    </source>
</evidence>
<dbReference type="OrthoDB" id="1352952at2"/>
<comment type="caution">
    <text evidence="2">The sequence shown here is derived from an EMBL/GenBank/DDBJ whole genome shotgun (WGS) entry which is preliminary data.</text>
</comment>
<dbReference type="Proteomes" id="UP000093807">
    <property type="component" value="Unassembled WGS sequence"/>
</dbReference>
<evidence type="ECO:0000313" key="2">
    <source>
        <dbReference type="EMBL" id="OAZ04328.1"/>
    </source>
</evidence>
<keyword evidence="1" id="KW-0812">Transmembrane</keyword>
<keyword evidence="3" id="KW-1185">Reference proteome</keyword>
<organism evidence="2 3">
    <name type="scientific">Flavobacterium succinicans</name>
    <dbReference type="NCBI Taxonomy" id="29536"/>
    <lineage>
        <taxon>Bacteria</taxon>
        <taxon>Pseudomonadati</taxon>
        <taxon>Bacteroidota</taxon>
        <taxon>Flavobacteriia</taxon>
        <taxon>Flavobacteriales</taxon>
        <taxon>Flavobacteriaceae</taxon>
        <taxon>Flavobacterium</taxon>
    </lineage>
</organism>
<sequence>MDTAVTIIGLFLTILIAIPLYFVFRGNRIKQKQINAIQALHNPENKFDFEETDQQNKKVFSIDKKHKAFLFIDFNSKDTFYKFFDLNQIVGCHMLYTTDKETNSTVKIEFELLYKHLNQKEVFTVYDAKFDPMNQVCLFEDEKLAKNWRQKISSLLD</sequence>